<sequence>MTCRLEDIAASDGIESAIPLYLGQMLGIWSAGALVNWMQDDMAIDTVVDALSKGVTLNKSTPTEFYRIFKDADTHFIRATVRQLLDRAKQANSMSLQVTPAHAPQAQQPPTTSSGGSTNPDSVPTRLPNGRWSELLNFYNKIQLRGKDRKFPERTLLGAESVLARMDH</sequence>
<protein>
    <submittedName>
        <fullName evidence="2">Uncharacterized protein</fullName>
    </submittedName>
</protein>
<gene>
    <name evidence="2" type="ORF">PGLA1383_LOCUS44939</name>
</gene>
<feature type="region of interest" description="Disordered" evidence="1">
    <location>
        <begin position="93"/>
        <end position="129"/>
    </location>
</feature>
<evidence type="ECO:0000313" key="3">
    <source>
        <dbReference type="Proteomes" id="UP000654075"/>
    </source>
</evidence>
<dbReference type="Proteomes" id="UP000654075">
    <property type="component" value="Unassembled WGS sequence"/>
</dbReference>
<feature type="compositionally biased region" description="Polar residues" evidence="1">
    <location>
        <begin position="113"/>
        <end position="122"/>
    </location>
</feature>
<accession>A0A813GVX1</accession>
<reference evidence="2" key="1">
    <citation type="submission" date="2021-02" db="EMBL/GenBank/DDBJ databases">
        <authorList>
            <person name="Dougan E. K."/>
            <person name="Rhodes N."/>
            <person name="Thang M."/>
            <person name="Chan C."/>
        </authorList>
    </citation>
    <scope>NUCLEOTIDE SEQUENCE</scope>
</reference>
<feature type="compositionally biased region" description="Low complexity" evidence="1">
    <location>
        <begin position="99"/>
        <end position="112"/>
    </location>
</feature>
<comment type="caution">
    <text evidence="2">The sequence shown here is derived from an EMBL/GenBank/DDBJ whole genome shotgun (WGS) entry which is preliminary data.</text>
</comment>
<evidence type="ECO:0000256" key="1">
    <source>
        <dbReference type="SAM" id="MobiDB-lite"/>
    </source>
</evidence>
<proteinExistence type="predicted"/>
<name>A0A813GVX1_POLGL</name>
<organism evidence="2 3">
    <name type="scientific">Polarella glacialis</name>
    <name type="common">Dinoflagellate</name>
    <dbReference type="NCBI Taxonomy" id="89957"/>
    <lineage>
        <taxon>Eukaryota</taxon>
        <taxon>Sar</taxon>
        <taxon>Alveolata</taxon>
        <taxon>Dinophyceae</taxon>
        <taxon>Suessiales</taxon>
        <taxon>Suessiaceae</taxon>
        <taxon>Polarella</taxon>
    </lineage>
</organism>
<evidence type="ECO:0000313" key="2">
    <source>
        <dbReference type="EMBL" id="CAE8628276.1"/>
    </source>
</evidence>
<dbReference type="AlphaFoldDB" id="A0A813GVX1"/>
<feature type="non-terminal residue" evidence="2">
    <location>
        <position position="168"/>
    </location>
</feature>
<keyword evidence="3" id="KW-1185">Reference proteome</keyword>
<dbReference type="EMBL" id="CAJNNV010029364">
    <property type="protein sequence ID" value="CAE8628276.1"/>
    <property type="molecule type" value="Genomic_DNA"/>
</dbReference>